<organism evidence="3 4">
    <name type="scientific">Corynebacterium testudinoris</name>
    <dbReference type="NCBI Taxonomy" id="136857"/>
    <lineage>
        <taxon>Bacteria</taxon>
        <taxon>Bacillati</taxon>
        <taxon>Actinomycetota</taxon>
        <taxon>Actinomycetes</taxon>
        <taxon>Mycobacteriales</taxon>
        <taxon>Corynebacteriaceae</taxon>
        <taxon>Corynebacterium</taxon>
    </lineage>
</organism>
<accession>A0A0G3H8U4</accession>
<reference evidence="3 4" key="1">
    <citation type="journal article" date="2015" name="Genome Announc.">
        <title>Complete Genome Sequence of the Type Strain Corynebacterium testudinoris DSM 44614, Recovered from Necrotic Lesions in the Mouth of a Tortoise.</title>
        <authorList>
            <person name="Ruckert C."/>
            <person name="Kriete M."/>
            <person name="Jaenicke S."/>
            <person name="Winkler A."/>
            <person name="Tauch A."/>
        </authorList>
    </citation>
    <scope>NUCLEOTIDE SEQUENCE [LARGE SCALE GENOMIC DNA]</scope>
    <source>
        <strain evidence="3 4">DSM 44614</strain>
    </source>
</reference>
<gene>
    <name evidence="3" type="ORF">CTEST_11735</name>
</gene>
<dbReference type="Gene3D" id="2.30.24.10">
    <property type="entry name" value="CAT RNA-binding domain"/>
    <property type="match status" value="1"/>
</dbReference>
<dbReference type="InterPro" id="IPR050661">
    <property type="entry name" value="BglG_antiterminators"/>
</dbReference>
<dbReference type="InterPro" id="IPR036634">
    <property type="entry name" value="PRD_sf"/>
</dbReference>
<feature type="domain" description="PRD" evidence="2">
    <location>
        <begin position="65"/>
        <end position="174"/>
    </location>
</feature>
<dbReference type="InterPro" id="IPR011608">
    <property type="entry name" value="PRD"/>
</dbReference>
<sequence>MKIVKPLNNSSLLCVDDDGQECVIMGRGIGFGRKPGEDIDPAIAEQTFRPALPGEGHQLANQIADLPLDIVAVAATIVELGASDPLQSSDQAAVQSHVLALADHLTFALERHRDGMELTYPLRWEVTQLYPRELALGHQALEQVEAATGVRLPDDEAVAIAMHFVNAQFSGGDYSATARMTEQINRVLQVVSSALDTEVDPESMDVARFVTHLRYLFVRIAEGRQVSGPADGISASIQQAAPRWYRVAEHVRTTLAVEGVTITDNEVAYLALHVARLATSPSCE</sequence>
<evidence type="ECO:0000256" key="1">
    <source>
        <dbReference type="ARBA" id="ARBA00022737"/>
    </source>
</evidence>
<name>A0A0G3H8U4_9CORY</name>
<dbReference type="SMART" id="SM01061">
    <property type="entry name" value="CAT_RBD"/>
    <property type="match status" value="1"/>
</dbReference>
<dbReference type="Pfam" id="PF03123">
    <property type="entry name" value="CAT_RBD"/>
    <property type="match status" value="1"/>
</dbReference>
<dbReference type="EMBL" id="CP011545">
    <property type="protein sequence ID" value="AKK09754.1"/>
    <property type="molecule type" value="Genomic_DNA"/>
</dbReference>
<dbReference type="GO" id="GO:0006355">
    <property type="term" value="P:regulation of DNA-templated transcription"/>
    <property type="evidence" value="ECO:0007669"/>
    <property type="project" value="InterPro"/>
</dbReference>
<keyword evidence="4" id="KW-1185">Reference proteome</keyword>
<evidence type="ECO:0000313" key="3">
    <source>
        <dbReference type="EMBL" id="AKK09754.1"/>
    </source>
</evidence>
<evidence type="ECO:0000259" key="2">
    <source>
        <dbReference type="PROSITE" id="PS51372"/>
    </source>
</evidence>
<dbReference type="SUPFAM" id="SSF50151">
    <property type="entry name" value="SacY-like RNA-binding domain"/>
    <property type="match status" value="1"/>
</dbReference>
<dbReference type="PANTHER" id="PTHR30185:SF15">
    <property type="entry name" value="CRYPTIC BETA-GLUCOSIDE BGL OPERON ANTITERMINATOR"/>
    <property type="match status" value="1"/>
</dbReference>
<dbReference type="GO" id="GO:0003723">
    <property type="term" value="F:RNA binding"/>
    <property type="evidence" value="ECO:0007669"/>
    <property type="project" value="InterPro"/>
</dbReference>
<dbReference type="PROSITE" id="PS51372">
    <property type="entry name" value="PRD_2"/>
    <property type="match status" value="2"/>
</dbReference>
<dbReference type="STRING" id="136857.CTEST_11735"/>
<dbReference type="InterPro" id="IPR004341">
    <property type="entry name" value="CAT_RNA-bd_dom"/>
</dbReference>
<dbReference type="Proteomes" id="UP000035540">
    <property type="component" value="Chromosome"/>
</dbReference>
<dbReference type="RefSeq" id="WP_047253862.1">
    <property type="nucleotide sequence ID" value="NZ_CP011545.1"/>
</dbReference>
<dbReference type="OrthoDB" id="9813552at2"/>
<keyword evidence="1" id="KW-0677">Repeat</keyword>
<protein>
    <submittedName>
        <fullName evidence="3">Transcriptional antiterminator, BglG family</fullName>
    </submittedName>
</protein>
<dbReference type="KEGG" id="cted:CTEST_11735"/>
<dbReference type="InterPro" id="IPR036650">
    <property type="entry name" value="CAT_RNA-bd_dom_sf"/>
</dbReference>
<evidence type="ECO:0000313" key="4">
    <source>
        <dbReference type="Proteomes" id="UP000035540"/>
    </source>
</evidence>
<dbReference type="Gene3D" id="1.10.1790.10">
    <property type="entry name" value="PRD domain"/>
    <property type="match status" value="2"/>
</dbReference>
<reference evidence="4" key="2">
    <citation type="submission" date="2015-05" db="EMBL/GenBank/DDBJ databases">
        <title>Complete genome sequence of Corynebacterium testudinoris DSM 44614, recovered from necrotic lesions in the mouth of a tortoise.</title>
        <authorList>
            <person name="Ruckert C."/>
            <person name="Albersmeier A."/>
            <person name="Winkler A."/>
            <person name="Tauch A."/>
        </authorList>
    </citation>
    <scope>NUCLEOTIDE SEQUENCE [LARGE SCALE GENOMIC DNA]</scope>
    <source>
        <strain evidence="4">DSM 44614</strain>
    </source>
</reference>
<dbReference type="PATRIC" id="fig|136857.5.peg.2317"/>
<proteinExistence type="predicted"/>
<dbReference type="AlphaFoldDB" id="A0A0G3H8U4"/>
<dbReference type="SUPFAM" id="SSF63520">
    <property type="entry name" value="PTS-regulatory domain, PRD"/>
    <property type="match status" value="2"/>
</dbReference>
<dbReference type="PANTHER" id="PTHR30185">
    <property type="entry name" value="CRYPTIC BETA-GLUCOSIDE BGL OPERON ANTITERMINATOR"/>
    <property type="match status" value="1"/>
</dbReference>
<dbReference type="Pfam" id="PF00874">
    <property type="entry name" value="PRD"/>
    <property type="match status" value="2"/>
</dbReference>
<feature type="domain" description="PRD" evidence="2">
    <location>
        <begin position="175"/>
        <end position="284"/>
    </location>
</feature>